<gene>
    <name evidence="5" type="ORF">K0M31_002677</name>
</gene>
<evidence type="ECO:0000256" key="2">
    <source>
        <dbReference type="ARBA" id="ARBA00012741"/>
    </source>
</evidence>
<dbReference type="AlphaFoldDB" id="A0AA40FZI6"/>
<dbReference type="GO" id="GO:0005975">
    <property type="term" value="P:carbohydrate metabolic process"/>
    <property type="evidence" value="ECO:0007669"/>
    <property type="project" value="InterPro"/>
</dbReference>
<dbReference type="Gene3D" id="3.90.400.10">
    <property type="entry name" value="Oligo-1,6-glucosidase, Domain 2"/>
    <property type="match status" value="1"/>
</dbReference>
<evidence type="ECO:0000256" key="3">
    <source>
        <dbReference type="SAM" id="SignalP"/>
    </source>
</evidence>
<comment type="catalytic activity">
    <reaction evidence="1">
        <text>Hydrolysis of terminal, non-reducing (1-&gt;4)-linked alpha-D-glucose residues with release of alpha-D-glucose.</text>
        <dbReference type="EC" id="3.2.1.20"/>
    </reaction>
</comment>
<evidence type="ECO:0000313" key="5">
    <source>
        <dbReference type="EMBL" id="KAK1128207.1"/>
    </source>
</evidence>
<keyword evidence="6" id="KW-1185">Reference proteome</keyword>
<feature type="signal peptide" evidence="3">
    <location>
        <begin position="1"/>
        <end position="17"/>
    </location>
</feature>
<evidence type="ECO:0000313" key="6">
    <source>
        <dbReference type="Proteomes" id="UP001177670"/>
    </source>
</evidence>
<dbReference type="Proteomes" id="UP001177670">
    <property type="component" value="Unassembled WGS sequence"/>
</dbReference>
<dbReference type="CDD" id="cd11328">
    <property type="entry name" value="AmyAc_maltase"/>
    <property type="match status" value="1"/>
</dbReference>
<dbReference type="GO" id="GO:0004558">
    <property type="term" value="F:alpha-1,4-glucosidase activity"/>
    <property type="evidence" value="ECO:0007669"/>
    <property type="project" value="UniProtKB-EC"/>
</dbReference>
<comment type="caution">
    <text evidence="5">The sequence shown here is derived from an EMBL/GenBank/DDBJ whole genome shotgun (WGS) entry which is preliminary data.</text>
</comment>
<protein>
    <recommendedName>
        <fullName evidence="2">alpha-glucosidase</fullName>
        <ecNumber evidence="2">3.2.1.20</ecNumber>
    </recommendedName>
</protein>
<organism evidence="5 6">
    <name type="scientific">Melipona bicolor</name>
    <dbReference type="NCBI Taxonomy" id="60889"/>
    <lineage>
        <taxon>Eukaryota</taxon>
        <taxon>Metazoa</taxon>
        <taxon>Ecdysozoa</taxon>
        <taxon>Arthropoda</taxon>
        <taxon>Hexapoda</taxon>
        <taxon>Insecta</taxon>
        <taxon>Pterygota</taxon>
        <taxon>Neoptera</taxon>
        <taxon>Endopterygota</taxon>
        <taxon>Hymenoptera</taxon>
        <taxon>Apocrita</taxon>
        <taxon>Aculeata</taxon>
        <taxon>Apoidea</taxon>
        <taxon>Anthophila</taxon>
        <taxon>Apidae</taxon>
        <taxon>Melipona</taxon>
    </lineage>
</organism>
<dbReference type="Pfam" id="PF00128">
    <property type="entry name" value="Alpha-amylase"/>
    <property type="match status" value="1"/>
</dbReference>
<dbReference type="SUPFAM" id="SSF51445">
    <property type="entry name" value="(Trans)glycosidases"/>
    <property type="match status" value="1"/>
</dbReference>
<feature type="chain" id="PRO_5041393497" description="alpha-glucosidase" evidence="3">
    <location>
        <begin position="18"/>
        <end position="594"/>
    </location>
</feature>
<dbReference type="InterPro" id="IPR006047">
    <property type="entry name" value="GH13_cat_dom"/>
</dbReference>
<dbReference type="Gene3D" id="3.20.20.80">
    <property type="entry name" value="Glycosidases"/>
    <property type="match status" value="2"/>
</dbReference>
<dbReference type="PANTHER" id="PTHR10357">
    <property type="entry name" value="ALPHA-AMYLASE FAMILY MEMBER"/>
    <property type="match status" value="1"/>
</dbReference>
<accession>A0AA40FZI6</accession>
<dbReference type="EMBL" id="JAHYIQ010000010">
    <property type="protein sequence ID" value="KAK1128207.1"/>
    <property type="molecule type" value="Genomic_DNA"/>
</dbReference>
<proteinExistence type="predicted"/>
<sequence>MRVAIAFCVAVLPLVIGVTWNPPDNITDFLLYQIYPRSYKDSDGDGIGDLRGIIQRLDHFTKSNVHAIWLSPIYRSPMVDFGYDISNFTEIDPIFGTLKDFEDLVKAAHDRNLSLILDFVPNHTSDQHPWFQKSLQGIPPYDDYYVWHPGRTENGTRKPPNNWTPHYAKAWATLFLIYVFEKFTNTQVCVQVSVMGGSAWEWRDERKAYYLHQFVKQEPDLNYYSPSVRREMKDVLRFWLDKGVNGFRIDAMKYLYEDKRFLDEPLSGLTDDPNNYDYTLKIYTTDQQSTYDILPTWRQILNKYKQPQYIFIEAYTNTSSTMKYYYYGADFPFNFDLITNLTRNSTAADIQHIVDSWYKNMPEGGTSNWVVGNHDRSRLISRMGEPRARALAMCVLLLPGVSVTYYGEEIGMTDEYISWEDTQDPQGCLAGKAHYLTSSRDPERTPFQWDDSVSAGFSSNSHTWLPINENYKTLNLAHEKKEKNSYYALYEKLSMMKKSRHNRKWAKLVTKVLDEYVFAIARETEDHGSVYAISNFGDKASRVDLSVFDNVPRKLDVYYASTVSKVLPWKKVDRHLTMPAASVVILTTPSGKFR</sequence>
<dbReference type="EC" id="3.2.1.20" evidence="2"/>
<name>A0AA40FZI6_9HYME</name>
<evidence type="ECO:0000259" key="4">
    <source>
        <dbReference type="SMART" id="SM00642"/>
    </source>
</evidence>
<dbReference type="InterPro" id="IPR017853">
    <property type="entry name" value="GH"/>
</dbReference>
<dbReference type="PANTHER" id="PTHR10357:SF179">
    <property type="entry name" value="NEUTRAL AND BASIC AMINO ACID TRANSPORT PROTEIN RBAT"/>
    <property type="match status" value="1"/>
</dbReference>
<reference evidence="5" key="1">
    <citation type="submission" date="2021-10" db="EMBL/GenBank/DDBJ databases">
        <title>Melipona bicolor Genome sequencing and assembly.</title>
        <authorList>
            <person name="Araujo N.S."/>
            <person name="Arias M.C."/>
        </authorList>
    </citation>
    <scope>NUCLEOTIDE SEQUENCE</scope>
    <source>
        <strain evidence="5">USP_2M_L1-L4_2017</strain>
        <tissue evidence="5">Whole body</tissue>
    </source>
</reference>
<keyword evidence="3" id="KW-0732">Signal</keyword>
<dbReference type="InterPro" id="IPR045857">
    <property type="entry name" value="O16G_dom_2"/>
</dbReference>
<feature type="domain" description="Glycosyl hydrolase family 13 catalytic" evidence="4">
    <location>
        <begin position="33"/>
        <end position="444"/>
    </location>
</feature>
<dbReference type="SMART" id="SM00642">
    <property type="entry name" value="Aamy"/>
    <property type="match status" value="1"/>
</dbReference>
<evidence type="ECO:0000256" key="1">
    <source>
        <dbReference type="ARBA" id="ARBA00001657"/>
    </source>
</evidence>